<evidence type="ECO:0000256" key="5">
    <source>
        <dbReference type="ARBA" id="ARBA00023136"/>
    </source>
</evidence>
<evidence type="ECO:0000256" key="6">
    <source>
        <dbReference type="SAM" id="Phobius"/>
    </source>
</evidence>
<evidence type="ECO:0000256" key="4">
    <source>
        <dbReference type="ARBA" id="ARBA00022989"/>
    </source>
</evidence>
<feature type="transmembrane region" description="Helical" evidence="6">
    <location>
        <begin position="284"/>
        <end position="302"/>
    </location>
</feature>
<feature type="transmembrane region" description="Helical" evidence="6">
    <location>
        <begin position="101"/>
        <end position="123"/>
    </location>
</feature>
<keyword evidence="8" id="KW-1185">Reference proteome</keyword>
<dbReference type="Proteomes" id="UP000503336">
    <property type="component" value="Chromosome"/>
</dbReference>
<sequence length="401" mass="43594">MRLRTVDAYLLRLMAKPMMAALAVTLAALLLERVLRLFELLTGKGAPLGLVLAMTLNLVPHYLGLALPAAFAVGIIAVMTSLGSENELDAMEGAGWSIRRIGAIFIFCGAILGVLSLLLFGYLQPYSRYAYQAVKHELVNAAWDARVEAGTFIDAGEGMTISAEEVDPTGRILDRVFVLQKQEGDAERILTAERGVLIPNVETRTLRLRLVNGVAVSIGRTEGELSVSFDSLTLEREFDLDGELFRPRGGSERELTQKELLARIRGDEGAPPDPRYAAEFHGRLIRAFALLGVPLIAVPLAVAGKRSPAWRRIALAMAVLIAFQNVTKTVEGMAANGTVDPVLGLWGLCAVYFAFGLWLFFTTASQGTDSALRKCFVWIDRGIHRATGALKQSGAEETQPR</sequence>
<dbReference type="AlphaFoldDB" id="A0A7L5BYA6"/>
<keyword evidence="3 6" id="KW-0812">Transmembrane</keyword>
<evidence type="ECO:0000256" key="1">
    <source>
        <dbReference type="ARBA" id="ARBA00004651"/>
    </source>
</evidence>
<reference evidence="7 8" key="1">
    <citation type="submission" date="2020-02" db="EMBL/GenBank/DDBJ databases">
        <title>complete genome sequence of Rhodobacteraceae bacterium.</title>
        <authorList>
            <person name="Park J."/>
            <person name="Kim Y.-S."/>
            <person name="Kim K.-H."/>
        </authorList>
    </citation>
    <scope>NUCLEOTIDE SEQUENCE [LARGE SCALE GENOMIC DNA]</scope>
    <source>
        <strain evidence="7 8">RR4-56</strain>
    </source>
</reference>
<dbReference type="PANTHER" id="PTHR33529">
    <property type="entry name" value="SLR0882 PROTEIN-RELATED"/>
    <property type="match status" value="1"/>
</dbReference>
<organism evidence="7 8">
    <name type="scientific">Pikeienuella piscinae</name>
    <dbReference type="NCBI Taxonomy" id="2748098"/>
    <lineage>
        <taxon>Bacteria</taxon>
        <taxon>Pseudomonadati</taxon>
        <taxon>Pseudomonadota</taxon>
        <taxon>Alphaproteobacteria</taxon>
        <taxon>Rhodobacterales</taxon>
        <taxon>Paracoccaceae</taxon>
        <taxon>Pikeienuella</taxon>
    </lineage>
</organism>
<evidence type="ECO:0000256" key="3">
    <source>
        <dbReference type="ARBA" id="ARBA00022692"/>
    </source>
</evidence>
<dbReference type="InterPro" id="IPR005495">
    <property type="entry name" value="LptG/LptF_permease"/>
</dbReference>
<comment type="subcellular location">
    <subcellularLocation>
        <location evidence="1">Cell membrane</location>
        <topology evidence="1">Multi-pass membrane protein</topology>
    </subcellularLocation>
</comment>
<name>A0A7L5BYA6_9RHOB</name>
<protein>
    <submittedName>
        <fullName evidence="7">YjgP/YjgQ family permease</fullName>
    </submittedName>
</protein>
<evidence type="ECO:0000256" key="2">
    <source>
        <dbReference type="ARBA" id="ARBA00022475"/>
    </source>
</evidence>
<dbReference type="GO" id="GO:0015920">
    <property type="term" value="P:lipopolysaccharide transport"/>
    <property type="evidence" value="ECO:0007669"/>
    <property type="project" value="TreeGrafter"/>
</dbReference>
<feature type="transmembrane region" description="Helical" evidence="6">
    <location>
        <begin position="309"/>
        <end position="327"/>
    </location>
</feature>
<dbReference type="Pfam" id="PF03739">
    <property type="entry name" value="LptF_LptG"/>
    <property type="match status" value="1"/>
</dbReference>
<evidence type="ECO:0000313" key="7">
    <source>
        <dbReference type="EMBL" id="QIE56905.1"/>
    </source>
</evidence>
<keyword evidence="4 6" id="KW-1133">Transmembrane helix</keyword>
<dbReference type="PANTHER" id="PTHR33529:SF6">
    <property type="entry name" value="YJGP_YJGQ FAMILY PERMEASE"/>
    <property type="match status" value="1"/>
</dbReference>
<keyword evidence="2" id="KW-1003">Cell membrane</keyword>
<keyword evidence="5 6" id="KW-0472">Membrane</keyword>
<gene>
    <name evidence="7" type="ORF">G5B40_16550</name>
</gene>
<feature type="transmembrane region" description="Helical" evidence="6">
    <location>
        <begin position="343"/>
        <end position="364"/>
    </location>
</feature>
<dbReference type="KEGG" id="hdh:G5B40_16550"/>
<dbReference type="RefSeq" id="WP_165100847.1">
    <property type="nucleotide sequence ID" value="NZ_CP049056.1"/>
</dbReference>
<proteinExistence type="predicted"/>
<dbReference type="EMBL" id="CP049056">
    <property type="protein sequence ID" value="QIE56905.1"/>
    <property type="molecule type" value="Genomic_DNA"/>
</dbReference>
<accession>A0A7L5BYA6</accession>
<evidence type="ECO:0000313" key="8">
    <source>
        <dbReference type="Proteomes" id="UP000503336"/>
    </source>
</evidence>
<feature type="transmembrane region" description="Helical" evidence="6">
    <location>
        <begin position="60"/>
        <end position="80"/>
    </location>
</feature>
<dbReference type="GO" id="GO:0043190">
    <property type="term" value="C:ATP-binding cassette (ABC) transporter complex"/>
    <property type="evidence" value="ECO:0007669"/>
    <property type="project" value="TreeGrafter"/>
</dbReference>